<dbReference type="AlphaFoldDB" id="A0A3N1L1L0"/>
<reference evidence="3 4" key="1">
    <citation type="submission" date="2018-11" db="EMBL/GenBank/DDBJ databases">
        <title>Genomic Encyclopedia of Type Strains, Phase IV (KMG-IV): sequencing the most valuable type-strain genomes for metagenomic binning, comparative biology and taxonomic classification.</title>
        <authorList>
            <person name="Goeker M."/>
        </authorList>
    </citation>
    <scope>NUCLEOTIDE SEQUENCE [LARGE SCALE GENOMIC DNA]</scope>
    <source>
        <strain evidence="3 4">DSM 5900</strain>
    </source>
</reference>
<dbReference type="InterPro" id="IPR029064">
    <property type="entry name" value="Ribosomal_eL30-like_sf"/>
</dbReference>
<dbReference type="InterPro" id="IPR037465">
    <property type="entry name" value="YlxR"/>
</dbReference>
<feature type="domain" description="YlxR" evidence="2">
    <location>
        <begin position="14"/>
        <end position="89"/>
    </location>
</feature>
<organism evidence="3 4">
    <name type="scientific">Stella humosa</name>
    <dbReference type="NCBI Taxonomy" id="94"/>
    <lineage>
        <taxon>Bacteria</taxon>
        <taxon>Pseudomonadati</taxon>
        <taxon>Pseudomonadota</taxon>
        <taxon>Alphaproteobacteria</taxon>
        <taxon>Rhodospirillales</taxon>
        <taxon>Stellaceae</taxon>
        <taxon>Stella</taxon>
    </lineage>
</organism>
<feature type="region of interest" description="Disordered" evidence="1">
    <location>
        <begin position="192"/>
        <end position="222"/>
    </location>
</feature>
<dbReference type="Pfam" id="PF04296">
    <property type="entry name" value="YlxR"/>
    <property type="match status" value="1"/>
</dbReference>
<dbReference type="Gene3D" id="3.30.1330.30">
    <property type="match status" value="1"/>
</dbReference>
<accession>A0A3N1L1L0</accession>
<sequence>MPEGEDFPDKGPLRRCFVTYRTLPKEQMVRFVVGPDSSVVPDIAEKLPGRGLWLTASRDIVSRAVARRLFGKAAKAAVTVPADLADRVEARLVARCLDLVGMARRAGRSVAGFEKVRSWLGEGRVALIIEASDAGPHGVAKLGRQLGDCPVSRVLTADELGQAFARDRIVHVAISAGRLAKALKTDTDRLAGFRQSGSAGPVDGRPDGGHSGEAGGSEERIK</sequence>
<keyword evidence="4" id="KW-1185">Reference proteome</keyword>
<dbReference type="PANTHER" id="PTHR34215">
    <property type="entry name" value="BLL0784 PROTEIN"/>
    <property type="match status" value="1"/>
</dbReference>
<protein>
    <recommendedName>
        <fullName evidence="2">YlxR domain-containing protein</fullName>
    </recommendedName>
</protein>
<dbReference type="InterPro" id="IPR007393">
    <property type="entry name" value="YlxR_dom"/>
</dbReference>
<dbReference type="Proteomes" id="UP000278222">
    <property type="component" value="Unassembled WGS sequence"/>
</dbReference>
<dbReference type="RefSeq" id="WP_245978408.1">
    <property type="nucleotide sequence ID" value="NZ_AP019700.1"/>
</dbReference>
<comment type="caution">
    <text evidence="3">The sequence shown here is derived from an EMBL/GenBank/DDBJ whole genome shotgun (WGS) entry which is preliminary data.</text>
</comment>
<evidence type="ECO:0000313" key="3">
    <source>
        <dbReference type="EMBL" id="ROP84346.1"/>
    </source>
</evidence>
<evidence type="ECO:0000259" key="2">
    <source>
        <dbReference type="Pfam" id="PF04296"/>
    </source>
</evidence>
<gene>
    <name evidence="3" type="ORF">EDC65_3697</name>
</gene>
<dbReference type="PANTHER" id="PTHR34215:SF1">
    <property type="entry name" value="YLXR DOMAIN-CONTAINING PROTEIN"/>
    <property type="match status" value="1"/>
</dbReference>
<dbReference type="NCBIfam" id="NF006622">
    <property type="entry name" value="PRK09190.1"/>
    <property type="match status" value="1"/>
</dbReference>
<dbReference type="Gene3D" id="3.30.1230.10">
    <property type="entry name" value="YlxR-like"/>
    <property type="match status" value="1"/>
</dbReference>
<evidence type="ECO:0000256" key="1">
    <source>
        <dbReference type="SAM" id="MobiDB-lite"/>
    </source>
</evidence>
<dbReference type="SUPFAM" id="SSF64376">
    <property type="entry name" value="YlxR-like"/>
    <property type="match status" value="1"/>
</dbReference>
<dbReference type="EMBL" id="RJKX01000015">
    <property type="protein sequence ID" value="ROP84346.1"/>
    <property type="molecule type" value="Genomic_DNA"/>
</dbReference>
<dbReference type="InterPro" id="IPR035931">
    <property type="entry name" value="YlxR-like_sf"/>
</dbReference>
<dbReference type="SUPFAM" id="SSF55315">
    <property type="entry name" value="L30e-like"/>
    <property type="match status" value="1"/>
</dbReference>
<proteinExistence type="predicted"/>
<name>A0A3N1L1L0_9PROT</name>
<evidence type="ECO:0000313" key="4">
    <source>
        <dbReference type="Proteomes" id="UP000278222"/>
    </source>
</evidence>